<keyword evidence="3" id="KW-1185">Reference proteome</keyword>
<feature type="signal peptide" evidence="1">
    <location>
        <begin position="1"/>
        <end position="19"/>
    </location>
</feature>
<keyword evidence="1" id="KW-0732">Signal</keyword>
<dbReference type="OrthoDB" id="1120882at2"/>
<protein>
    <recommendedName>
        <fullName evidence="4">DUF4369 domain-containing protein</fullName>
    </recommendedName>
</protein>
<organism evidence="2 3">
    <name type="scientific">Prolixibacter bellariivorans</name>
    <dbReference type="NCBI Taxonomy" id="314319"/>
    <lineage>
        <taxon>Bacteria</taxon>
        <taxon>Pseudomonadati</taxon>
        <taxon>Bacteroidota</taxon>
        <taxon>Bacteroidia</taxon>
        <taxon>Marinilabiliales</taxon>
        <taxon>Prolixibacteraceae</taxon>
        <taxon>Prolixibacter</taxon>
    </lineage>
</organism>
<reference evidence="2 3" key="1">
    <citation type="submission" date="2019-10" db="EMBL/GenBank/DDBJ databases">
        <title>Prolixibacter strains distinguished by the presence of nitrate reductase genes were adept at nitrate-dependent anaerobic corrosion of metallic iron and carbon steel.</title>
        <authorList>
            <person name="Iino T."/>
            <person name="Shono N."/>
            <person name="Ito K."/>
            <person name="Nakamura R."/>
            <person name="Sueoka K."/>
            <person name="Harayama S."/>
            <person name="Ohkuma M."/>
        </authorList>
    </citation>
    <scope>NUCLEOTIDE SEQUENCE [LARGE SCALE GENOMIC DNA]</scope>
    <source>
        <strain evidence="2 3">JCM 13498</strain>
    </source>
</reference>
<evidence type="ECO:0008006" key="4">
    <source>
        <dbReference type="Google" id="ProtNLM"/>
    </source>
</evidence>
<proteinExistence type="predicted"/>
<evidence type="ECO:0000256" key="1">
    <source>
        <dbReference type="SAM" id="SignalP"/>
    </source>
</evidence>
<sequence>MKPVWIFFLLLSFSYPALSQVSQTTINLDNLSDKISYEESKTNTLDGIYVKGTPYLNKEFTPGEVVIDDSITYPNIPLRYNIYTDKIQFLNAQKQIRVLDNSQQTYRFEFGNHTFTIRDYLGDQGKVKHGVLEVLADGHIQLYKKYQVDFEQATKAIGYKDAEPNRFVRQDDEFLIAMGKAVPQRIRPNKKLLKKLARFKPNIEQYAKSHKLKPKSEQDLIQLIQYCNN</sequence>
<dbReference type="EMBL" id="BLAX01000001">
    <property type="protein sequence ID" value="GET33617.1"/>
    <property type="molecule type" value="Genomic_DNA"/>
</dbReference>
<comment type="caution">
    <text evidence="2">The sequence shown here is derived from an EMBL/GenBank/DDBJ whole genome shotgun (WGS) entry which is preliminary data.</text>
</comment>
<evidence type="ECO:0000313" key="3">
    <source>
        <dbReference type="Proteomes" id="UP000391834"/>
    </source>
</evidence>
<dbReference type="Proteomes" id="UP000391834">
    <property type="component" value="Unassembled WGS sequence"/>
</dbReference>
<dbReference type="AlphaFoldDB" id="A0A5M4B1X4"/>
<dbReference type="RefSeq" id="WP_025864178.1">
    <property type="nucleotide sequence ID" value="NZ_BLAX01000001.1"/>
</dbReference>
<feature type="chain" id="PRO_5024381905" description="DUF4369 domain-containing protein" evidence="1">
    <location>
        <begin position="20"/>
        <end position="229"/>
    </location>
</feature>
<gene>
    <name evidence="2" type="ORF">PbJCM13498_24800</name>
</gene>
<accession>A0A5M4B1X4</accession>
<name>A0A5M4B1X4_9BACT</name>
<evidence type="ECO:0000313" key="2">
    <source>
        <dbReference type="EMBL" id="GET33617.1"/>
    </source>
</evidence>